<dbReference type="AlphaFoldDB" id="A0A812IYC3"/>
<accession>A0A812IYC3</accession>
<protein>
    <submittedName>
        <fullName evidence="1">Amy protein</fullName>
    </submittedName>
</protein>
<dbReference type="Proteomes" id="UP000649617">
    <property type="component" value="Unassembled WGS sequence"/>
</dbReference>
<reference evidence="1" key="1">
    <citation type="submission" date="2021-02" db="EMBL/GenBank/DDBJ databases">
        <authorList>
            <person name="Dougan E. K."/>
            <person name="Rhodes N."/>
            <person name="Thang M."/>
            <person name="Chan C."/>
        </authorList>
    </citation>
    <scope>NUCLEOTIDE SEQUENCE</scope>
</reference>
<keyword evidence="2" id="KW-1185">Reference proteome</keyword>
<comment type="caution">
    <text evidence="1">The sequence shown here is derived from an EMBL/GenBank/DDBJ whole genome shotgun (WGS) entry which is preliminary data.</text>
</comment>
<evidence type="ECO:0000313" key="1">
    <source>
        <dbReference type="EMBL" id="CAE7185562.1"/>
    </source>
</evidence>
<proteinExistence type="predicted"/>
<feature type="non-terminal residue" evidence="1">
    <location>
        <position position="1"/>
    </location>
</feature>
<dbReference type="OrthoDB" id="442731at2759"/>
<organism evidence="1 2">
    <name type="scientific">Symbiodinium pilosum</name>
    <name type="common">Dinoflagellate</name>
    <dbReference type="NCBI Taxonomy" id="2952"/>
    <lineage>
        <taxon>Eukaryota</taxon>
        <taxon>Sar</taxon>
        <taxon>Alveolata</taxon>
        <taxon>Dinophyceae</taxon>
        <taxon>Suessiales</taxon>
        <taxon>Symbiodiniaceae</taxon>
        <taxon>Symbiodinium</taxon>
    </lineage>
</organism>
<gene>
    <name evidence="1" type="primary">amy</name>
    <name evidence="1" type="ORF">SPIL2461_LOCUS1251</name>
</gene>
<dbReference type="EMBL" id="CAJNIZ010001218">
    <property type="protein sequence ID" value="CAE7185562.1"/>
    <property type="molecule type" value="Genomic_DNA"/>
</dbReference>
<evidence type="ECO:0000313" key="2">
    <source>
        <dbReference type="Proteomes" id="UP000649617"/>
    </source>
</evidence>
<name>A0A812IYC3_SYMPI</name>
<sequence length="693" mass="77218">RTFFYPLSTDPSIARDPIPEFVIADIPSGPERTDLTIRAKNPVTEWFEVGSTHRNYLAAMHDACELNAQRTMCLPVPEKHPDYQALFGRMWLSIVTEWVPDCCYATVANGDGTYSQRSSRAFECFLVGLPFLKVCGASNADVFEPALAIHAVLPVISKVDETISFEQPGHLVIDYWDSDIPCCPELWTRQLIEKDKFYSIKVEWKEMQGNAQLRLMWGITGKRKQIIPGANLWRGAPLETAPFRIVVHPGPPSVLTSGLLEPLHHLRTGALDTLSNTVNSTDVQFEALFYPPSYTNATDVVLLEPGNYTLELSLKGFLEQSGAILAMIEASSPIRFVAVQVENRGLCSELSLLQSPDTNCRKRKHTKREDMWHDWIYYPCREDDVLPQMCTVARTLEFCECGARFRGVHCGSRVETNFTLQLRDAFGHYTTATSITKLDFGSYLISYTGLRAGVNLLTVKVNGLLIRGHEEQIIYDPPVQGQNSFQEAEASASEGRFGRGFQHRAIRLPAECTTGVTCGVVFHLRDTYGNRMLDDYHSQLALRLLHEDCVVSDSSACDMCWQGHCFQLFGEMHAAGLYSMSCGNFVLRISDPAKLTVTGRLLINGQDASYALWAVLLEDLGVYSLEGVPRHKTDINATTSTMEGPGRLLEGNVVGTPVPILVQLKDQYGNNRIVTGSDFTQRRNGIVASLLGK</sequence>